<dbReference type="Gene3D" id="3.30.40.10">
    <property type="entry name" value="Zinc/RING finger domain, C3HC4 (zinc finger)"/>
    <property type="match status" value="1"/>
</dbReference>
<dbReference type="Proteomes" id="UP000217790">
    <property type="component" value="Unassembled WGS sequence"/>
</dbReference>
<dbReference type="EMBL" id="KZ293646">
    <property type="protein sequence ID" value="PBL01313.1"/>
    <property type="molecule type" value="Genomic_DNA"/>
</dbReference>
<dbReference type="InterPro" id="IPR013083">
    <property type="entry name" value="Znf_RING/FYVE/PHD"/>
</dbReference>
<dbReference type="PROSITE" id="PS50016">
    <property type="entry name" value="ZF_PHD_2"/>
    <property type="match status" value="1"/>
</dbReference>
<feature type="region of interest" description="Disordered" evidence="7">
    <location>
        <begin position="437"/>
        <end position="460"/>
    </location>
</feature>
<dbReference type="InterPro" id="IPR037869">
    <property type="entry name" value="Spp1/CFP1"/>
</dbReference>
<feature type="region of interest" description="Disordered" evidence="7">
    <location>
        <begin position="195"/>
        <end position="221"/>
    </location>
</feature>
<keyword evidence="5" id="KW-0539">Nucleus</keyword>
<reference evidence="10" key="1">
    <citation type="journal article" date="2017" name="Nat. Ecol. Evol.">
        <title>Genome expansion and lineage-specific genetic innovations in the forest pathogenic fungi Armillaria.</title>
        <authorList>
            <person name="Sipos G."/>
            <person name="Prasanna A.N."/>
            <person name="Walter M.C."/>
            <person name="O'Connor E."/>
            <person name="Balint B."/>
            <person name="Krizsan K."/>
            <person name="Kiss B."/>
            <person name="Hess J."/>
            <person name="Varga T."/>
            <person name="Slot J."/>
            <person name="Riley R."/>
            <person name="Boka B."/>
            <person name="Rigling D."/>
            <person name="Barry K."/>
            <person name="Lee J."/>
            <person name="Mihaltcheva S."/>
            <person name="LaButti K."/>
            <person name="Lipzen A."/>
            <person name="Waldron R."/>
            <person name="Moloney N.M."/>
            <person name="Sperisen C."/>
            <person name="Kredics L."/>
            <person name="Vagvoelgyi C."/>
            <person name="Patrignani A."/>
            <person name="Fitzpatrick D."/>
            <person name="Nagy I."/>
            <person name="Doyle S."/>
            <person name="Anderson J.B."/>
            <person name="Grigoriev I.V."/>
            <person name="Gueldener U."/>
            <person name="Muensterkoetter M."/>
            <person name="Nagy L.G."/>
        </authorList>
    </citation>
    <scope>NUCLEOTIDE SEQUENCE [LARGE SCALE GENOMIC DNA]</scope>
    <source>
        <strain evidence="10">Ar21-2</strain>
    </source>
</reference>
<evidence type="ECO:0000256" key="3">
    <source>
        <dbReference type="ARBA" id="ARBA00022771"/>
    </source>
</evidence>
<dbReference type="PROSITE" id="PS01359">
    <property type="entry name" value="ZF_PHD_1"/>
    <property type="match status" value="1"/>
</dbReference>
<feature type="region of interest" description="Disordered" evidence="7">
    <location>
        <begin position="332"/>
        <end position="381"/>
    </location>
</feature>
<feature type="compositionally biased region" description="Low complexity" evidence="7">
    <location>
        <begin position="14"/>
        <end position="36"/>
    </location>
</feature>
<proteinExistence type="predicted"/>
<dbReference type="SMART" id="SM00249">
    <property type="entry name" value="PHD"/>
    <property type="match status" value="1"/>
</dbReference>
<evidence type="ECO:0000256" key="4">
    <source>
        <dbReference type="ARBA" id="ARBA00022833"/>
    </source>
</evidence>
<dbReference type="PANTHER" id="PTHR46174">
    <property type="entry name" value="CXXC-TYPE ZINC FINGER PROTEIN 1"/>
    <property type="match status" value="1"/>
</dbReference>
<feature type="compositionally biased region" description="Polar residues" evidence="7">
    <location>
        <begin position="55"/>
        <end position="65"/>
    </location>
</feature>
<feature type="compositionally biased region" description="Low complexity" evidence="7">
    <location>
        <begin position="127"/>
        <end position="148"/>
    </location>
</feature>
<name>A0A2H3ECC7_ARMGA</name>
<dbReference type="STRING" id="47427.A0A2H3ECC7"/>
<evidence type="ECO:0000256" key="1">
    <source>
        <dbReference type="ARBA" id="ARBA00004123"/>
    </source>
</evidence>
<sequence length="670" mass="75068">MSDFDPNRTLANTPSSSGRLDSSFSSSSSGLMSLMNPLPPPEQTSRYAHLPTPQSPTHNTMTFNQYMLPHTPETPTNLGMRPPARKEPGPATPRAMGMMTPESSPFVSRLAPPYSASNPPRTPASRPPASISKSPSPSTTALSSPFSAKPIRGSPMHVDDVFSVSKPSTLQSPPLSPPHVGAGGEIDRIRHAMAQEQKEVEKRRPEYLKRSKRPLEDGEEAPVESLVVGIMESPNKGRRLKLFQETSEESFEESLMAGGYGRYRTADWVRQPQPMLVAPEVSVLEAEEPPPLTEKELKKRKRLEAFRSENQMHHGPSRLFPVELEGKGRVLLDIPNESLVPEGGKRRNGGGSSRKKKKDGEKERSAGIEMEDSPNWPDSEFPWRLRTEERAELARVEEKERLGWIERFLDRDTDDEGDVDGDGDGDVIPSAKWGVVYDDEGDRPVPARRGRGKMIGLPADPVGERRRRRSYFPSDPSDARAALLSKRSVRALEYRREKRLRGGDSDDEVVCICRGTDDGRELVQCDDCKMWYHLECIGIRSIRDLGREEDPWFCSDCQLPAGAEREEEEEEELYREPTFAPTDMDYPSRRRGYDAIFAAGAIEDSPAFLPRTPRSYDHYEEPPFDPTSTPSRGIKFSGPFATPKNTMWGRGAGPFHTPVRLDDSPIRRHE</sequence>
<feature type="domain" description="PHD-type" evidence="8">
    <location>
        <begin position="508"/>
        <end position="560"/>
    </location>
</feature>
<evidence type="ECO:0000313" key="10">
    <source>
        <dbReference type="Proteomes" id="UP000217790"/>
    </source>
</evidence>
<evidence type="ECO:0000256" key="6">
    <source>
        <dbReference type="PROSITE-ProRule" id="PRU00146"/>
    </source>
</evidence>
<evidence type="ECO:0000313" key="9">
    <source>
        <dbReference type="EMBL" id="PBL01313.1"/>
    </source>
</evidence>
<evidence type="ECO:0000256" key="2">
    <source>
        <dbReference type="ARBA" id="ARBA00022723"/>
    </source>
</evidence>
<dbReference type="PANTHER" id="PTHR46174:SF1">
    <property type="entry name" value="CXXC-TYPE ZINC FINGER PROTEIN 1"/>
    <property type="match status" value="1"/>
</dbReference>
<protein>
    <recommendedName>
        <fullName evidence="8">PHD-type domain-containing protein</fullName>
    </recommendedName>
</protein>
<dbReference type="InterPro" id="IPR011011">
    <property type="entry name" value="Znf_FYVE_PHD"/>
</dbReference>
<keyword evidence="2" id="KW-0479">Metal-binding</keyword>
<dbReference type="InterPro" id="IPR019787">
    <property type="entry name" value="Znf_PHD-finger"/>
</dbReference>
<comment type="subcellular location">
    <subcellularLocation>
        <location evidence="1">Nucleus</location>
    </subcellularLocation>
</comment>
<evidence type="ECO:0000259" key="8">
    <source>
        <dbReference type="PROSITE" id="PS50016"/>
    </source>
</evidence>
<keyword evidence="4" id="KW-0862">Zinc</keyword>
<dbReference type="InterPro" id="IPR019786">
    <property type="entry name" value="Zinc_finger_PHD-type_CS"/>
</dbReference>
<dbReference type="InterPro" id="IPR001965">
    <property type="entry name" value="Znf_PHD"/>
</dbReference>
<feature type="region of interest" description="Disordered" evidence="7">
    <location>
        <begin position="613"/>
        <end position="670"/>
    </location>
</feature>
<organism evidence="9 10">
    <name type="scientific">Armillaria gallica</name>
    <name type="common">Bulbous honey fungus</name>
    <name type="synonym">Armillaria bulbosa</name>
    <dbReference type="NCBI Taxonomy" id="47427"/>
    <lineage>
        <taxon>Eukaryota</taxon>
        <taxon>Fungi</taxon>
        <taxon>Dikarya</taxon>
        <taxon>Basidiomycota</taxon>
        <taxon>Agaricomycotina</taxon>
        <taxon>Agaricomycetes</taxon>
        <taxon>Agaricomycetidae</taxon>
        <taxon>Agaricales</taxon>
        <taxon>Marasmiineae</taxon>
        <taxon>Physalacriaceae</taxon>
        <taxon>Armillaria</taxon>
    </lineage>
</organism>
<feature type="region of interest" description="Disordered" evidence="7">
    <location>
        <begin position="564"/>
        <end position="585"/>
    </location>
</feature>
<feature type="region of interest" description="Disordered" evidence="7">
    <location>
        <begin position="1"/>
        <end position="183"/>
    </location>
</feature>
<dbReference type="SUPFAM" id="SSF57903">
    <property type="entry name" value="FYVE/PHD zinc finger"/>
    <property type="match status" value="1"/>
</dbReference>
<feature type="compositionally biased region" description="Basic and acidic residues" evidence="7">
    <location>
        <begin position="659"/>
        <end position="670"/>
    </location>
</feature>
<dbReference type="OrthoDB" id="436852at2759"/>
<dbReference type="Pfam" id="PF00628">
    <property type="entry name" value="PHD"/>
    <property type="match status" value="1"/>
</dbReference>
<gene>
    <name evidence="9" type="ORF">ARMGADRAFT_1160530</name>
</gene>
<dbReference type="GO" id="GO:0045893">
    <property type="term" value="P:positive regulation of DNA-templated transcription"/>
    <property type="evidence" value="ECO:0007669"/>
    <property type="project" value="TreeGrafter"/>
</dbReference>
<dbReference type="InParanoid" id="A0A2H3ECC7"/>
<keyword evidence="3 6" id="KW-0863">Zinc-finger</keyword>
<dbReference type="OMA" id="PWRLRTE"/>
<evidence type="ECO:0000256" key="5">
    <source>
        <dbReference type="ARBA" id="ARBA00023242"/>
    </source>
</evidence>
<evidence type="ECO:0000256" key="7">
    <source>
        <dbReference type="SAM" id="MobiDB-lite"/>
    </source>
</evidence>
<accession>A0A2H3ECC7</accession>
<dbReference type="CDD" id="cd15522">
    <property type="entry name" value="PHD_TAF3"/>
    <property type="match status" value="1"/>
</dbReference>
<dbReference type="GO" id="GO:0008270">
    <property type="term" value="F:zinc ion binding"/>
    <property type="evidence" value="ECO:0007669"/>
    <property type="project" value="UniProtKB-KW"/>
</dbReference>
<keyword evidence="10" id="KW-1185">Reference proteome</keyword>
<feature type="compositionally biased region" description="Basic and acidic residues" evidence="7">
    <location>
        <begin position="196"/>
        <end position="216"/>
    </location>
</feature>
<dbReference type="GO" id="GO:0048188">
    <property type="term" value="C:Set1C/COMPASS complex"/>
    <property type="evidence" value="ECO:0007669"/>
    <property type="project" value="InterPro"/>
</dbReference>
<dbReference type="AlphaFoldDB" id="A0A2H3ECC7"/>